<evidence type="ECO:0000313" key="7">
    <source>
        <dbReference type="EMBL" id="MFC3846973.1"/>
    </source>
</evidence>
<dbReference type="InterPro" id="IPR004424">
    <property type="entry name" value="IspE"/>
</dbReference>
<keyword evidence="4" id="KW-0067">ATP-binding</keyword>
<keyword evidence="1 7" id="KW-0808">Transferase</keyword>
<organism evidence="7 8">
    <name type="scientific">Helicobacter baculiformis</name>
    <dbReference type="NCBI Taxonomy" id="427351"/>
    <lineage>
        <taxon>Bacteria</taxon>
        <taxon>Pseudomonadati</taxon>
        <taxon>Campylobacterota</taxon>
        <taxon>Epsilonproteobacteria</taxon>
        <taxon>Campylobacterales</taxon>
        <taxon>Helicobacteraceae</taxon>
        <taxon>Helicobacter</taxon>
    </lineage>
</organism>
<evidence type="ECO:0000256" key="3">
    <source>
        <dbReference type="ARBA" id="ARBA00022777"/>
    </source>
</evidence>
<protein>
    <recommendedName>
        <fullName evidence="5">4-(cytidine 5'-diphospho)-2-C-methyl-D-erythritol kinase</fullName>
        <ecNumber evidence="5">2.7.1.148</ecNumber>
    </recommendedName>
</protein>
<evidence type="ECO:0000313" key="8">
    <source>
        <dbReference type="Proteomes" id="UP001595783"/>
    </source>
</evidence>
<dbReference type="EC" id="2.7.1.148" evidence="5"/>
<evidence type="ECO:0000256" key="2">
    <source>
        <dbReference type="ARBA" id="ARBA00022741"/>
    </source>
</evidence>
<dbReference type="InterPro" id="IPR006204">
    <property type="entry name" value="GHMP_kinase_N_dom"/>
</dbReference>
<comment type="caution">
    <text evidence="7">The sequence shown here is derived from an EMBL/GenBank/DDBJ whole genome shotgun (WGS) entry which is preliminary data.</text>
</comment>
<dbReference type="PANTHER" id="PTHR43527:SF2">
    <property type="entry name" value="4-DIPHOSPHOCYTIDYL-2-C-METHYL-D-ERYTHRITOL KINASE, CHLOROPLASTIC"/>
    <property type="match status" value="1"/>
</dbReference>
<evidence type="ECO:0000256" key="5">
    <source>
        <dbReference type="NCBIfam" id="TIGR00154"/>
    </source>
</evidence>
<evidence type="ECO:0000256" key="4">
    <source>
        <dbReference type="ARBA" id="ARBA00022840"/>
    </source>
</evidence>
<feature type="domain" description="GHMP kinase N-terminal" evidence="6">
    <location>
        <begin position="78"/>
        <end position="152"/>
    </location>
</feature>
<dbReference type="RefSeq" id="WP_104752699.1">
    <property type="nucleotide sequence ID" value="NZ_FZMF01000040.1"/>
</dbReference>
<dbReference type="NCBIfam" id="NF003216">
    <property type="entry name" value="PRK04181.1"/>
    <property type="match status" value="1"/>
</dbReference>
<dbReference type="GO" id="GO:0050515">
    <property type="term" value="F:4-(cytidine 5'-diphospho)-2-C-methyl-D-erythritol kinase activity"/>
    <property type="evidence" value="ECO:0007669"/>
    <property type="project" value="UniProtKB-EC"/>
</dbReference>
<dbReference type="InterPro" id="IPR014721">
    <property type="entry name" value="Ribsml_uS5_D2-typ_fold_subgr"/>
</dbReference>
<dbReference type="PIRSF" id="PIRSF010376">
    <property type="entry name" value="IspE"/>
    <property type="match status" value="1"/>
</dbReference>
<dbReference type="SUPFAM" id="SSF55060">
    <property type="entry name" value="GHMP Kinase, C-terminal domain"/>
    <property type="match status" value="1"/>
</dbReference>
<sequence length="265" mass="29376">MNPFSFEVCPKVNIFLKIVGYEQGYHLLVSRLILVKNSFKDYIHVKRARVLSIKGNFDCAMLNNTIFKALQALKFHLECKGGVQAALLQLLGGLEIEVEKNIPAQAGFGGGSADAGVFLRELNTHLNLGLSLEELYKIGSRVGSDVNFFISGLASAHVSHFGEVVKPFEDTPLELELLAPQIACETQAVYRAFSQTQPISFDLDTLKHTHSKTLLQTHSRFALNDLLQPALKIIHPLRELEERLAPHWFFSGSGSGFFAPKEGRA</sequence>
<name>A0ABV7ZGK3_9HELI</name>
<dbReference type="InterPro" id="IPR020568">
    <property type="entry name" value="Ribosomal_Su5_D2-typ_SF"/>
</dbReference>
<proteinExistence type="predicted"/>
<dbReference type="NCBIfam" id="TIGR00154">
    <property type="entry name" value="ispE"/>
    <property type="match status" value="1"/>
</dbReference>
<dbReference type="EMBL" id="JBHRZO010000001">
    <property type="protein sequence ID" value="MFC3846973.1"/>
    <property type="molecule type" value="Genomic_DNA"/>
</dbReference>
<keyword evidence="3 7" id="KW-0418">Kinase</keyword>
<accession>A0ABV7ZGK3</accession>
<dbReference type="PANTHER" id="PTHR43527">
    <property type="entry name" value="4-DIPHOSPHOCYTIDYL-2-C-METHYL-D-ERYTHRITOL KINASE, CHLOROPLASTIC"/>
    <property type="match status" value="1"/>
</dbReference>
<evidence type="ECO:0000259" key="6">
    <source>
        <dbReference type="Pfam" id="PF00288"/>
    </source>
</evidence>
<gene>
    <name evidence="7" type="ORF">ACFOPX_00270</name>
</gene>
<dbReference type="Proteomes" id="UP001595783">
    <property type="component" value="Unassembled WGS sequence"/>
</dbReference>
<dbReference type="InterPro" id="IPR036554">
    <property type="entry name" value="GHMP_kinase_C_sf"/>
</dbReference>
<keyword evidence="8" id="KW-1185">Reference proteome</keyword>
<evidence type="ECO:0000256" key="1">
    <source>
        <dbReference type="ARBA" id="ARBA00022679"/>
    </source>
</evidence>
<dbReference type="Pfam" id="PF00288">
    <property type="entry name" value="GHMP_kinases_N"/>
    <property type="match status" value="1"/>
</dbReference>
<dbReference type="SUPFAM" id="SSF54211">
    <property type="entry name" value="Ribosomal protein S5 domain 2-like"/>
    <property type="match status" value="1"/>
</dbReference>
<dbReference type="Gene3D" id="3.30.230.10">
    <property type="match status" value="1"/>
</dbReference>
<reference evidence="8" key="1">
    <citation type="journal article" date="2019" name="Int. J. Syst. Evol. Microbiol.">
        <title>The Global Catalogue of Microorganisms (GCM) 10K type strain sequencing project: providing services to taxonomists for standard genome sequencing and annotation.</title>
        <authorList>
            <consortium name="The Broad Institute Genomics Platform"/>
            <consortium name="The Broad Institute Genome Sequencing Center for Infectious Disease"/>
            <person name="Wu L."/>
            <person name="Ma J."/>
        </authorList>
    </citation>
    <scope>NUCLEOTIDE SEQUENCE [LARGE SCALE GENOMIC DNA]</scope>
    <source>
        <strain evidence="8">CCUG 53816</strain>
    </source>
</reference>
<keyword evidence="2" id="KW-0547">Nucleotide-binding</keyword>
<dbReference type="Gene3D" id="3.30.70.890">
    <property type="entry name" value="GHMP kinase, C-terminal domain"/>
    <property type="match status" value="1"/>
</dbReference>